<evidence type="ECO:0000256" key="4">
    <source>
        <dbReference type="ARBA" id="ARBA00022692"/>
    </source>
</evidence>
<evidence type="ECO:0000313" key="10">
    <source>
        <dbReference type="EMBL" id="MBB4287031.1"/>
    </source>
</evidence>
<dbReference type="Gene3D" id="3.30.1330.60">
    <property type="entry name" value="OmpA-like domain"/>
    <property type="match status" value="1"/>
</dbReference>
<evidence type="ECO:0000256" key="3">
    <source>
        <dbReference type="ARBA" id="ARBA00022475"/>
    </source>
</evidence>
<keyword evidence="4 8" id="KW-0812">Transmembrane</keyword>
<dbReference type="Pfam" id="PF00691">
    <property type="entry name" value="OmpA"/>
    <property type="match status" value="1"/>
</dbReference>
<dbReference type="RefSeq" id="WP_184436392.1">
    <property type="nucleotide sequence ID" value="NZ_JACIGI010000026.1"/>
</dbReference>
<dbReference type="SUPFAM" id="SSF103088">
    <property type="entry name" value="OmpA-like"/>
    <property type="match status" value="1"/>
</dbReference>
<dbReference type="AlphaFoldDB" id="A0A7W6S178"/>
<feature type="domain" description="OmpA-like" evidence="9">
    <location>
        <begin position="109"/>
        <end position="231"/>
    </location>
</feature>
<evidence type="ECO:0000256" key="7">
    <source>
        <dbReference type="PROSITE-ProRule" id="PRU00473"/>
    </source>
</evidence>
<keyword evidence="3" id="KW-1003">Cell membrane</keyword>
<dbReference type="GO" id="GO:0005886">
    <property type="term" value="C:plasma membrane"/>
    <property type="evidence" value="ECO:0007669"/>
    <property type="project" value="UniProtKB-SubCell"/>
</dbReference>
<keyword evidence="11" id="KW-1185">Reference proteome</keyword>
<dbReference type="PROSITE" id="PS51123">
    <property type="entry name" value="OMPA_2"/>
    <property type="match status" value="1"/>
</dbReference>
<dbReference type="InterPro" id="IPR006665">
    <property type="entry name" value="OmpA-like"/>
</dbReference>
<dbReference type="PANTHER" id="PTHR30329:SF20">
    <property type="entry name" value="EXPORTED PROTEIN"/>
    <property type="match status" value="1"/>
</dbReference>
<organism evidence="10 11">
    <name type="scientific">Roseospira goensis</name>
    <dbReference type="NCBI Taxonomy" id="391922"/>
    <lineage>
        <taxon>Bacteria</taxon>
        <taxon>Pseudomonadati</taxon>
        <taxon>Pseudomonadota</taxon>
        <taxon>Alphaproteobacteria</taxon>
        <taxon>Rhodospirillales</taxon>
        <taxon>Rhodospirillaceae</taxon>
        <taxon>Roseospira</taxon>
    </lineage>
</organism>
<name>A0A7W6S178_9PROT</name>
<reference evidence="10 11" key="1">
    <citation type="submission" date="2020-08" db="EMBL/GenBank/DDBJ databases">
        <title>Genome sequencing of Purple Non-Sulfur Bacteria from various extreme environments.</title>
        <authorList>
            <person name="Mayer M."/>
        </authorList>
    </citation>
    <scope>NUCLEOTIDE SEQUENCE [LARGE SCALE GENOMIC DNA]</scope>
    <source>
        <strain evidence="10 11">JA135</strain>
    </source>
</reference>
<comment type="subcellular location">
    <subcellularLocation>
        <location evidence="1">Cell membrane</location>
        <topology evidence="1">Single-pass membrane protein</topology>
    </subcellularLocation>
</comment>
<dbReference type="CDD" id="cd07185">
    <property type="entry name" value="OmpA_C-like"/>
    <property type="match status" value="1"/>
</dbReference>
<comment type="caution">
    <text evidence="10">The sequence shown here is derived from an EMBL/GenBank/DDBJ whole genome shotgun (WGS) entry which is preliminary data.</text>
</comment>
<dbReference type="InterPro" id="IPR036737">
    <property type="entry name" value="OmpA-like_sf"/>
</dbReference>
<evidence type="ECO:0000256" key="1">
    <source>
        <dbReference type="ARBA" id="ARBA00004162"/>
    </source>
</evidence>
<dbReference type="PANTHER" id="PTHR30329">
    <property type="entry name" value="STATOR ELEMENT OF FLAGELLAR MOTOR COMPLEX"/>
    <property type="match status" value="1"/>
</dbReference>
<proteinExistence type="inferred from homology"/>
<gene>
    <name evidence="10" type="ORF">GGD88_002775</name>
</gene>
<evidence type="ECO:0000259" key="9">
    <source>
        <dbReference type="PROSITE" id="PS51123"/>
    </source>
</evidence>
<evidence type="ECO:0000256" key="8">
    <source>
        <dbReference type="SAM" id="Phobius"/>
    </source>
</evidence>
<dbReference type="InterPro" id="IPR025713">
    <property type="entry name" value="MotB-like_N_dom"/>
</dbReference>
<accession>A0A7W6S178</accession>
<keyword evidence="5 8" id="KW-1133">Transmembrane helix</keyword>
<dbReference type="Pfam" id="PF13677">
    <property type="entry name" value="MotB_plug"/>
    <property type="match status" value="1"/>
</dbReference>
<sequence>MTGPRRHTSSSSTAWMVTFSDLVVLMLAFFVLMFSMSSFKIEAFERLSASLTETFNPHRVVDDASDGPAVGVEGLVRPPGQGLGYLASVLETTFADDPRFAGTLVQWLDDRLVVLLPADLLFDPGQAAVAATARPVVAELGALLANLRNRIAVAGHTGPEAPGPDSPFANTWELSLARAAAVANGLRGAGYAAPLEVWGHADTRQGALAEVAESERARLARRVDIVILPDRPEGGAG</sequence>
<evidence type="ECO:0000256" key="5">
    <source>
        <dbReference type="ARBA" id="ARBA00022989"/>
    </source>
</evidence>
<feature type="transmembrane region" description="Helical" evidence="8">
    <location>
        <begin position="12"/>
        <end position="34"/>
    </location>
</feature>
<protein>
    <submittedName>
        <fullName evidence="10">Chemotaxis protein MotB</fullName>
    </submittedName>
</protein>
<evidence type="ECO:0000313" key="11">
    <source>
        <dbReference type="Proteomes" id="UP000555728"/>
    </source>
</evidence>
<keyword evidence="6 7" id="KW-0472">Membrane</keyword>
<dbReference type="EMBL" id="JACIGI010000026">
    <property type="protein sequence ID" value="MBB4287031.1"/>
    <property type="molecule type" value="Genomic_DNA"/>
</dbReference>
<dbReference type="InterPro" id="IPR050330">
    <property type="entry name" value="Bact_OuterMem_StrucFunc"/>
</dbReference>
<evidence type="ECO:0000256" key="6">
    <source>
        <dbReference type="ARBA" id="ARBA00023136"/>
    </source>
</evidence>
<dbReference type="Proteomes" id="UP000555728">
    <property type="component" value="Unassembled WGS sequence"/>
</dbReference>
<comment type="similarity">
    <text evidence="2">Belongs to the MotB family.</text>
</comment>
<evidence type="ECO:0000256" key="2">
    <source>
        <dbReference type="ARBA" id="ARBA00008914"/>
    </source>
</evidence>